<dbReference type="RefSeq" id="WP_011163415.1">
    <property type="nucleotide sequence ID" value="NC_005363.1"/>
</dbReference>
<keyword evidence="1" id="KW-0732">Signal</keyword>
<keyword evidence="3" id="KW-1185">Reference proteome</keyword>
<accession>Q6MPI5</accession>
<feature type="chain" id="PRO_5004278449" evidence="1">
    <location>
        <begin position="21"/>
        <end position="201"/>
    </location>
</feature>
<feature type="signal peptide" evidence="1">
    <location>
        <begin position="1"/>
        <end position="20"/>
    </location>
</feature>
<gene>
    <name evidence="2" type="ordered locus">Bd0868</name>
</gene>
<reference evidence="2 3" key="1">
    <citation type="journal article" date="2004" name="Science">
        <title>A predator unmasked: life cycle of Bdellovibrio bacteriovorus from a genomic perspective.</title>
        <authorList>
            <person name="Rendulic S."/>
            <person name="Jagtap P."/>
            <person name="Rosinus A."/>
            <person name="Eppinger M."/>
            <person name="Baar C."/>
            <person name="Lanz C."/>
            <person name="Keller H."/>
            <person name="Lambert C."/>
            <person name="Evans K.J."/>
            <person name="Goesmann A."/>
            <person name="Meyer F."/>
            <person name="Sockett R.E."/>
            <person name="Schuster S.C."/>
        </authorList>
    </citation>
    <scope>NUCLEOTIDE SEQUENCE [LARGE SCALE GENOMIC DNA]</scope>
    <source>
        <strain evidence="3">ATCC 15356 / DSM 50701 / NCIMB 9529 / HD100</strain>
    </source>
</reference>
<dbReference type="EMBL" id="BX842648">
    <property type="protein sequence ID" value="CAE78813.1"/>
    <property type="molecule type" value="Genomic_DNA"/>
</dbReference>
<name>Q6MPI5_BDEBA</name>
<dbReference type="STRING" id="264462.Bd0868"/>
<dbReference type="Proteomes" id="UP000008080">
    <property type="component" value="Chromosome"/>
</dbReference>
<proteinExistence type="predicted"/>
<evidence type="ECO:0000313" key="3">
    <source>
        <dbReference type="Proteomes" id="UP000008080"/>
    </source>
</evidence>
<sequence length="201" mass="21287">MRHWKVLMLALVAVALPNCAQEAGQLSTSGSPSRTYVINASAKSCITKRTEDSSNPSPNDVGAAFFQVQYLNVSWPNTQKTLIVASIRLKFQGGQFSGGNYVCEFAGDNLLALNDTWWSKGEAAVGGPEIASYKAPTDAAQRYTPAQTVPITCPIVCGGLSASTAFQASGVIDIIGFSRDTNGELTPERTTGFISIESLGD</sequence>
<organism evidence="2 3">
    <name type="scientific">Bdellovibrio bacteriovorus (strain ATCC 15356 / DSM 50701 / NCIMB 9529 / HD100)</name>
    <dbReference type="NCBI Taxonomy" id="264462"/>
    <lineage>
        <taxon>Bacteria</taxon>
        <taxon>Pseudomonadati</taxon>
        <taxon>Bdellovibrionota</taxon>
        <taxon>Bdellovibrionia</taxon>
        <taxon>Bdellovibrionales</taxon>
        <taxon>Pseudobdellovibrionaceae</taxon>
        <taxon>Bdellovibrio</taxon>
    </lineage>
</organism>
<dbReference type="AlphaFoldDB" id="Q6MPI5"/>
<evidence type="ECO:0000256" key="1">
    <source>
        <dbReference type="SAM" id="SignalP"/>
    </source>
</evidence>
<dbReference type="KEGG" id="bba:Bd0868"/>
<protein>
    <submittedName>
        <fullName evidence="2">Uncharacterized protein</fullName>
    </submittedName>
</protein>
<dbReference type="GeneID" id="93011940"/>
<dbReference type="HOGENOM" id="CLU_1431977_0_0_7"/>
<evidence type="ECO:0000313" key="2">
    <source>
        <dbReference type="EMBL" id="CAE78813.1"/>
    </source>
</evidence>